<dbReference type="GO" id="GO:0003676">
    <property type="term" value="F:nucleic acid binding"/>
    <property type="evidence" value="ECO:0007669"/>
    <property type="project" value="InterPro"/>
</dbReference>
<dbReference type="CDD" id="cd18787">
    <property type="entry name" value="SF2_C_DEAD"/>
    <property type="match status" value="1"/>
</dbReference>
<evidence type="ECO:0000259" key="9">
    <source>
        <dbReference type="PROSITE" id="PS51195"/>
    </source>
</evidence>
<accession>X6MBI2</accession>
<feature type="domain" description="DEAD-box RNA helicase Q" evidence="9">
    <location>
        <begin position="31"/>
        <end position="59"/>
    </location>
</feature>
<dbReference type="Proteomes" id="UP000023152">
    <property type="component" value="Unassembled WGS sequence"/>
</dbReference>
<evidence type="ECO:0000256" key="4">
    <source>
        <dbReference type="ARBA" id="ARBA00022806"/>
    </source>
</evidence>
<comment type="caution">
    <text evidence="10">The sequence shown here is derived from an EMBL/GenBank/DDBJ whole genome shotgun (WGS) entry which is preliminary data.</text>
</comment>
<dbReference type="Pfam" id="PF00270">
    <property type="entry name" value="DEAD"/>
    <property type="match status" value="1"/>
</dbReference>
<dbReference type="GO" id="GO:0016787">
    <property type="term" value="F:hydrolase activity"/>
    <property type="evidence" value="ECO:0007669"/>
    <property type="project" value="UniProtKB-KW"/>
</dbReference>
<dbReference type="SUPFAM" id="SSF52540">
    <property type="entry name" value="P-loop containing nucleoside triphosphate hydrolases"/>
    <property type="match status" value="2"/>
</dbReference>
<dbReference type="EC" id="3.6.4.13" evidence="1"/>
<evidence type="ECO:0000313" key="10">
    <source>
        <dbReference type="EMBL" id="ETO10822.1"/>
    </source>
</evidence>
<dbReference type="InterPro" id="IPR011545">
    <property type="entry name" value="DEAD/DEAH_box_helicase_dom"/>
</dbReference>
<dbReference type="PROSITE" id="PS51195">
    <property type="entry name" value="Q_MOTIF"/>
    <property type="match status" value="1"/>
</dbReference>
<feature type="domain" description="Helicase ATP-binding" evidence="7">
    <location>
        <begin position="127"/>
        <end position="284"/>
    </location>
</feature>
<evidence type="ECO:0000256" key="5">
    <source>
        <dbReference type="ARBA" id="ARBA00022840"/>
    </source>
</evidence>
<reference evidence="10 11" key="1">
    <citation type="journal article" date="2013" name="Curr. Biol.">
        <title>The Genome of the Foraminiferan Reticulomyxa filosa.</title>
        <authorList>
            <person name="Glockner G."/>
            <person name="Hulsmann N."/>
            <person name="Schleicher M."/>
            <person name="Noegel A.A."/>
            <person name="Eichinger L."/>
            <person name="Gallinger C."/>
            <person name="Pawlowski J."/>
            <person name="Sierra R."/>
            <person name="Euteneuer U."/>
            <person name="Pillet L."/>
            <person name="Moustafa A."/>
            <person name="Platzer M."/>
            <person name="Groth M."/>
            <person name="Szafranski K."/>
            <person name="Schliwa M."/>
        </authorList>
    </citation>
    <scope>NUCLEOTIDE SEQUENCE [LARGE SCALE GENOMIC DNA]</scope>
</reference>
<dbReference type="InterPro" id="IPR027417">
    <property type="entry name" value="P-loop_NTPase"/>
</dbReference>
<keyword evidence="5" id="KW-0067">ATP-binding</keyword>
<dbReference type="OMA" id="EHETTQE"/>
<evidence type="ECO:0000256" key="2">
    <source>
        <dbReference type="ARBA" id="ARBA00022741"/>
    </source>
</evidence>
<evidence type="ECO:0000259" key="7">
    <source>
        <dbReference type="PROSITE" id="PS51192"/>
    </source>
</evidence>
<dbReference type="EMBL" id="ASPP01023093">
    <property type="protein sequence ID" value="ETO10822.1"/>
    <property type="molecule type" value="Genomic_DNA"/>
</dbReference>
<keyword evidence="4" id="KW-0347">Helicase</keyword>
<protein>
    <recommendedName>
        <fullName evidence="1">RNA helicase</fullName>
        <ecNumber evidence="1">3.6.4.13</ecNumber>
    </recommendedName>
</protein>
<dbReference type="PROSITE" id="PS51194">
    <property type="entry name" value="HELICASE_CTER"/>
    <property type="match status" value="1"/>
</dbReference>
<dbReference type="PANTHER" id="PTHR47958">
    <property type="entry name" value="ATP-DEPENDENT RNA HELICASE DBP3"/>
    <property type="match status" value="1"/>
</dbReference>
<evidence type="ECO:0000256" key="3">
    <source>
        <dbReference type="ARBA" id="ARBA00022801"/>
    </source>
</evidence>
<dbReference type="OrthoDB" id="10265785at2759"/>
<gene>
    <name evidence="10" type="ORF">RFI_26557</name>
</gene>
<evidence type="ECO:0000313" key="11">
    <source>
        <dbReference type="Proteomes" id="UP000023152"/>
    </source>
</evidence>
<dbReference type="Pfam" id="PF00271">
    <property type="entry name" value="Helicase_C"/>
    <property type="match status" value="1"/>
</dbReference>
<dbReference type="InterPro" id="IPR001650">
    <property type="entry name" value="Helicase_C-like"/>
</dbReference>
<dbReference type="GO" id="GO:0003724">
    <property type="term" value="F:RNA helicase activity"/>
    <property type="evidence" value="ECO:0007669"/>
    <property type="project" value="UniProtKB-EC"/>
</dbReference>
<dbReference type="InterPro" id="IPR014001">
    <property type="entry name" value="Helicase_ATP-bd"/>
</dbReference>
<sequence length="396" mass="45305">MIVLKFLWRALMTEQTKPKSIKGSYATLADATFKDMLLNPELNRALGDAGFEHPSEVQNEAIPKALLGQDMIVQAKVTMNFFFLRIGSCGGCKKKKVIPRKSETFFSLLFFSPPYFFFKKKKKNFSGMGKTAVFVLAALNQITPETGVVDTLVICHTREMAFQVAGEFERFSKYMPGVITGVVYGGVPFPESKRVIAEEKPHILIGTPGRLVHLLEDGVLKLDKLKRFVVDECDNLLKELDMRKQVQHIFRQTPHNKQVMMFSATIDETARAVCRKFTKSPKEIFVDDKQLTLHGLQQHYVKLQEKDKNRKLNDLLDALDFNQVVIFVKSQLRAEQLNHLLAHCSFPSIFVHGKMKQEKRLEYFKAFKEYKHRILVATNLFGRGVDIEKVNIGMLI</sequence>
<keyword evidence="3" id="KW-0378">Hydrolase</keyword>
<organism evidence="10 11">
    <name type="scientific">Reticulomyxa filosa</name>
    <dbReference type="NCBI Taxonomy" id="46433"/>
    <lineage>
        <taxon>Eukaryota</taxon>
        <taxon>Sar</taxon>
        <taxon>Rhizaria</taxon>
        <taxon>Retaria</taxon>
        <taxon>Foraminifera</taxon>
        <taxon>Monothalamids</taxon>
        <taxon>Reticulomyxidae</taxon>
        <taxon>Reticulomyxa</taxon>
    </lineage>
</organism>
<dbReference type="SMART" id="SM00487">
    <property type="entry name" value="DEXDc"/>
    <property type="match status" value="1"/>
</dbReference>
<feature type="short sequence motif" description="Q motif" evidence="6">
    <location>
        <begin position="31"/>
        <end position="59"/>
    </location>
</feature>
<dbReference type="InterPro" id="IPR014014">
    <property type="entry name" value="RNA_helicase_DEAD_Q_motif"/>
</dbReference>
<name>X6MBI2_RETFI</name>
<evidence type="ECO:0000259" key="8">
    <source>
        <dbReference type="PROSITE" id="PS51194"/>
    </source>
</evidence>
<dbReference type="AlphaFoldDB" id="X6MBI2"/>
<keyword evidence="2" id="KW-0547">Nucleotide-binding</keyword>
<dbReference type="Gene3D" id="3.40.50.300">
    <property type="entry name" value="P-loop containing nucleotide triphosphate hydrolases"/>
    <property type="match status" value="2"/>
</dbReference>
<keyword evidence="11" id="KW-1185">Reference proteome</keyword>
<dbReference type="GO" id="GO:0005524">
    <property type="term" value="F:ATP binding"/>
    <property type="evidence" value="ECO:0007669"/>
    <property type="project" value="UniProtKB-KW"/>
</dbReference>
<proteinExistence type="predicted"/>
<dbReference type="PROSITE" id="PS51192">
    <property type="entry name" value="HELICASE_ATP_BIND_1"/>
    <property type="match status" value="1"/>
</dbReference>
<evidence type="ECO:0000256" key="1">
    <source>
        <dbReference type="ARBA" id="ARBA00012552"/>
    </source>
</evidence>
<evidence type="ECO:0000256" key="6">
    <source>
        <dbReference type="PROSITE-ProRule" id="PRU00552"/>
    </source>
</evidence>
<feature type="domain" description="Helicase C-terminal" evidence="8">
    <location>
        <begin position="295"/>
        <end position="396"/>
    </location>
</feature>